<evidence type="ECO:0000313" key="2">
    <source>
        <dbReference type="Proteomes" id="UP000824469"/>
    </source>
</evidence>
<comment type="caution">
    <text evidence="1">The sequence shown here is derived from an EMBL/GenBank/DDBJ whole genome shotgun (WGS) entry which is preliminary data.</text>
</comment>
<organism evidence="1 2">
    <name type="scientific">Taxus chinensis</name>
    <name type="common">Chinese yew</name>
    <name type="synonym">Taxus wallichiana var. chinensis</name>
    <dbReference type="NCBI Taxonomy" id="29808"/>
    <lineage>
        <taxon>Eukaryota</taxon>
        <taxon>Viridiplantae</taxon>
        <taxon>Streptophyta</taxon>
        <taxon>Embryophyta</taxon>
        <taxon>Tracheophyta</taxon>
        <taxon>Spermatophyta</taxon>
        <taxon>Pinopsida</taxon>
        <taxon>Pinidae</taxon>
        <taxon>Conifers II</taxon>
        <taxon>Cupressales</taxon>
        <taxon>Taxaceae</taxon>
        <taxon>Taxus</taxon>
    </lineage>
</organism>
<protein>
    <submittedName>
        <fullName evidence="1">Uncharacterized protein</fullName>
    </submittedName>
</protein>
<dbReference type="AlphaFoldDB" id="A0AA38GNK2"/>
<name>A0AA38GNK2_TAXCH</name>
<accession>A0AA38GNK2</accession>
<gene>
    <name evidence="1" type="ORF">KI387_005290</name>
</gene>
<dbReference type="EMBL" id="JAHRHJ020000002">
    <property type="protein sequence ID" value="KAH9325112.1"/>
    <property type="molecule type" value="Genomic_DNA"/>
</dbReference>
<evidence type="ECO:0000313" key="1">
    <source>
        <dbReference type="EMBL" id="KAH9325112.1"/>
    </source>
</evidence>
<dbReference type="Proteomes" id="UP000824469">
    <property type="component" value="Unassembled WGS sequence"/>
</dbReference>
<reference evidence="1 2" key="1">
    <citation type="journal article" date="2021" name="Nat. Plants">
        <title>The Taxus genome provides insights into paclitaxel biosynthesis.</title>
        <authorList>
            <person name="Xiong X."/>
            <person name="Gou J."/>
            <person name="Liao Q."/>
            <person name="Li Y."/>
            <person name="Zhou Q."/>
            <person name="Bi G."/>
            <person name="Li C."/>
            <person name="Du R."/>
            <person name="Wang X."/>
            <person name="Sun T."/>
            <person name="Guo L."/>
            <person name="Liang H."/>
            <person name="Lu P."/>
            <person name="Wu Y."/>
            <person name="Zhang Z."/>
            <person name="Ro D.K."/>
            <person name="Shang Y."/>
            <person name="Huang S."/>
            <person name="Yan J."/>
        </authorList>
    </citation>
    <scope>NUCLEOTIDE SEQUENCE [LARGE SCALE GENOMIC DNA]</scope>
    <source>
        <strain evidence="1">Ta-2019</strain>
    </source>
</reference>
<sequence length="74" mass="7564">MNDTLNGCISLFSMDSISLASILGCGVGVDRFEELPGGRLGVSVALEAARGSSLVGWSCGSLEVSVGLRAVFVE</sequence>
<proteinExistence type="predicted"/>
<keyword evidence="2" id="KW-1185">Reference proteome</keyword>
<feature type="non-terminal residue" evidence="1">
    <location>
        <position position="74"/>
    </location>
</feature>